<evidence type="ECO:0000256" key="3">
    <source>
        <dbReference type="ARBA" id="ARBA00022989"/>
    </source>
</evidence>
<gene>
    <name evidence="7" type="ORF">A3F03_04675</name>
</gene>
<accession>A0A1F7I1H2</accession>
<feature type="transmembrane region" description="Helical" evidence="5">
    <location>
        <begin position="129"/>
        <end position="147"/>
    </location>
</feature>
<dbReference type="EMBL" id="MGAC01000045">
    <property type="protein sequence ID" value="OGK37229.1"/>
    <property type="molecule type" value="Genomic_DNA"/>
</dbReference>
<dbReference type="Proteomes" id="UP000176803">
    <property type="component" value="Unassembled WGS sequence"/>
</dbReference>
<keyword evidence="2 5" id="KW-0812">Transmembrane</keyword>
<comment type="subcellular location">
    <subcellularLocation>
        <location evidence="1">Membrane</location>
        <topology evidence="1">Multi-pass membrane protein</topology>
    </subcellularLocation>
</comment>
<evidence type="ECO:0000256" key="4">
    <source>
        <dbReference type="ARBA" id="ARBA00023136"/>
    </source>
</evidence>
<feature type="transmembrane region" description="Helical" evidence="5">
    <location>
        <begin position="236"/>
        <end position="255"/>
    </location>
</feature>
<proteinExistence type="predicted"/>
<evidence type="ECO:0000256" key="5">
    <source>
        <dbReference type="SAM" id="Phobius"/>
    </source>
</evidence>
<evidence type="ECO:0000256" key="1">
    <source>
        <dbReference type="ARBA" id="ARBA00004141"/>
    </source>
</evidence>
<evidence type="ECO:0000256" key="2">
    <source>
        <dbReference type="ARBA" id="ARBA00022692"/>
    </source>
</evidence>
<dbReference type="GO" id="GO:0016020">
    <property type="term" value="C:membrane"/>
    <property type="evidence" value="ECO:0007669"/>
    <property type="project" value="UniProtKB-SubCell"/>
</dbReference>
<sequence>MSKYTKDFHSVVKDRTPLKWSEAPYAYTVAFFFALVLFVIFSIYLFNRRGFYDLYIINKVFAGVAIFQLGIVLLMGPLCRMFYIFDHLLRFRKEFGIIAFFFAVLHSTSSLFLLKSYFPIEKYFTTERIPFTFGLMGILILIFIFLISNKKSMNIIGFKRWWIIQYWGVRAAFLVVALHVFVMKTPGWIDWYKKGGANALVHPEWPGLGLLEGWFIFFVILIRIAETININLGRLIWYISVPALPLIYFLTFSWGRKFLP</sequence>
<feature type="domain" description="Ferric oxidoreductase" evidence="6">
    <location>
        <begin position="64"/>
        <end position="175"/>
    </location>
</feature>
<comment type="caution">
    <text evidence="7">The sequence shown here is derived from an EMBL/GenBank/DDBJ whole genome shotgun (WGS) entry which is preliminary data.</text>
</comment>
<evidence type="ECO:0000313" key="8">
    <source>
        <dbReference type="Proteomes" id="UP000176803"/>
    </source>
</evidence>
<feature type="transmembrane region" description="Helical" evidence="5">
    <location>
        <begin position="167"/>
        <end position="185"/>
    </location>
</feature>
<feature type="transmembrane region" description="Helical" evidence="5">
    <location>
        <begin position="25"/>
        <end position="46"/>
    </location>
</feature>
<reference evidence="7 8" key="1">
    <citation type="journal article" date="2016" name="Nat. Commun.">
        <title>Thousands of microbial genomes shed light on interconnected biogeochemical processes in an aquifer system.</title>
        <authorList>
            <person name="Anantharaman K."/>
            <person name="Brown C.T."/>
            <person name="Hug L.A."/>
            <person name="Sharon I."/>
            <person name="Castelle C.J."/>
            <person name="Probst A.J."/>
            <person name="Thomas B.C."/>
            <person name="Singh A."/>
            <person name="Wilkins M.J."/>
            <person name="Karaoz U."/>
            <person name="Brodie E.L."/>
            <person name="Williams K.H."/>
            <person name="Hubbard S.S."/>
            <person name="Banfield J.F."/>
        </authorList>
    </citation>
    <scope>NUCLEOTIDE SEQUENCE [LARGE SCALE GENOMIC DNA]</scope>
</reference>
<keyword evidence="3 5" id="KW-1133">Transmembrane helix</keyword>
<feature type="transmembrane region" description="Helical" evidence="5">
    <location>
        <begin position="95"/>
        <end position="117"/>
    </location>
</feature>
<evidence type="ECO:0000259" key="6">
    <source>
        <dbReference type="Pfam" id="PF01794"/>
    </source>
</evidence>
<feature type="transmembrane region" description="Helical" evidence="5">
    <location>
        <begin position="61"/>
        <end position="83"/>
    </location>
</feature>
<protein>
    <recommendedName>
        <fullName evidence="6">Ferric oxidoreductase domain-containing protein</fullName>
    </recommendedName>
</protein>
<organism evidence="7 8">
    <name type="scientific">Candidatus Roizmanbacteria bacterium RIFCSPHIGHO2_12_FULL_41_11</name>
    <dbReference type="NCBI Taxonomy" id="1802052"/>
    <lineage>
        <taxon>Bacteria</taxon>
        <taxon>Candidatus Roizmaniibacteriota</taxon>
    </lineage>
</organism>
<dbReference type="AlphaFoldDB" id="A0A1F7I1H2"/>
<dbReference type="Pfam" id="PF01794">
    <property type="entry name" value="Ferric_reduct"/>
    <property type="match status" value="1"/>
</dbReference>
<feature type="transmembrane region" description="Helical" evidence="5">
    <location>
        <begin position="205"/>
        <end position="224"/>
    </location>
</feature>
<evidence type="ECO:0000313" key="7">
    <source>
        <dbReference type="EMBL" id="OGK37229.1"/>
    </source>
</evidence>
<name>A0A1F7I1H2_9BACT</name>
<keyword evidence="4 5" id="KW-0472">Membrane</keyword>
<dbReference type="InterPro" id="IPR013130">
    <property type="entry name" value="Fe3_Rdtase_TM_dom"/>
</dbReference>